<comment type="similarity">
    <text evidence="7">Belongs to the dTDP-4-dehydrorhamnose 3,5-epimerase family.</text>
</comment>
<comment type="subunit">
    <text evidence="7">Homodimer.</text>
</comment>
<proteinExistence type="inferred from homology"/>
<feature type="site" description="Participates in a stacking interaction with the thymidine ring of dTDP-4-oxo-6-deoxyglucose" evidence="6">
    <location>
        <position position="138"/>
    </location>
</feature>
<dbReference type="GO" id="GO:0005829">
    <property type="term" value="C:cytosol"/>
    <property type="evidence" value="ECO:0007669"/>
    <property type="project" value="TreeGrafter"/>
</dbReference>
<accession>A0A2P7ASW7</accession>
<evidence type="ECO:0000313" key="9">
    <source>
        <dbReference type="Proteomes" id="UP000241764"/>
    </source>
</evidence>
<evidence type="ECO:0000256" key="4">
    <source>
        <dbReference type="ARBA" id="ARBA00019595"/>
    </source>
</evidence>
<evidence type="ECO:0000256" key="3">
    <source>
        <dbReference type="ARBA" id="ARBA00012098"/>
    </source>
</evidence>
<dbReference type="PANTHER" id="PTHR21047">
    <property type="entry name" value="DTDP-6-DEOXY-D-GLUCOSE-3,5 EPIMERASE"/>
    <property type="match status" value="1"/>
</dbReference>
<organism evidence="8 9">
    <name type="scientific">Phyllobacterium sophorae</name>
    <dbReference type="NCBI Taxonomy" id="1520277"/>
    <lineage>
        <taxon>Bacteria</taxon>
        <taxon>Pseudomonadati</taxon>
        <taxon>Pseudomonadota</taxon>
        <taxon>Alphaproteobacteria</taxon>
        <taxon>Hyphomicrobiales</taxon>
        <taxon>Phyllobacteriaceae</taxon>
        <taxon>Phyllobacterium</taxon>
    </lineage>
</organism>
<comment type="catalytic activity">
    <reaction evidence="1 7">
        <text>dTDP-4-dehydro-6-deoxy-alpha-D-glucose = dTDP-4-dehydro-beta-L-rhamnose</text>
        <dbReference type="Rhea" id="RHEA:16969"/>
        <dbReference type="ChEBI" id="CHEBI:57649"/>
        <dbReference type="ChEBI" id="CHEBI:62830"/>
        <dbReference type="EC" id="5.1.3.13"/>
    </reaction>
</comment>
<dbReference type="UniPathway" id="UPA00124"/>
<dbReference type="SUPFAM" id="SSF51182">
    <property type="entry name" value="RmlC-like cupins"/>
    <property type="match status" value="1"/>
</dbReference>
<dbReference type="InterPro" id="IPR014710">
    <property type="entry name" value="RmlC-like_jellyroll"/>
</dbReference>
<dbReference type="Pfam" id="PF00908">
    <property type="entry name" value="dTDP_sugar_isom"/>
    <property type="match status" value="1"/>
</dbReference>
<evidence type="ECO:0000256" key="7">
    <source>
        <dbReference type="RuleBase" id="RU364069"/>
    </source>
</evidence>
<keyword evidence="7" id="KW-0413">Isomerase</keyword>
<dbReference type="NCBIfam" id="TIGR01221">
    <property type="entry name" value="rmlC"/>
    <property type="match status" value="1"/>
</dbReference>
<evidence type="ECO:0000256" key="1">
    <source>
        <dbReference type="ARBA" id="ARBA00001298"/>
    </source>
</evidence>
<comment type="function">
    <text evidence="2 7">Catalyzes the epimerization of the C3' and C5'positions of dTDP-6-deoxy-D-xylo-4-hexulose, forming dTDP-6-deoxy-L-lyxo-4-hexulose.</text>
</comment>
<protein>
    <recommendedName>
        <fullName evidence="4 7">dTDP-4-dehydrorhamnose 3,5-epimerase</fullName>
        <ecNumber evidence="3 7">5.1.3.13</ecNumber>
    </recommendedName>
    <alternativeName>
        <fullName evidence="7">Thymidine diphospho-4-keto-rhamnose 3,5-epimerase</fullName>
    </alternativeName>
</protein>
<evidence type="ECO:0000313" key="8">
    <source>
        <dbReference type="EMBL" id="PSH57318.1"/>
    </source>
</evidence>
<dbReference type="GO" id="GO:0000271">
    <property type="term" value="P:polysaccharide biosynthetic process"/>
    <property type="evidence" value="ECO:0007669"/>
    <property type="project" value="TreeGrafter"/>
</dbReference>
<dbReference type="CDD" id="cd00438">
    <property type="entry name" value="cupin_RmlC"/>
    <property type="match status" value="1"/>
</dbReference>
<dbReference type="InterPro" id="IPR000888">
    <property type="entry name" value="RmlC-like"/>
</dbReference>
<reference evidence="9" key="1">
    <citation type="submission" date="2017-11" db="EMBL/GenBank/DDBJ databases">
        <authorList>
            <person name="Kuznetsova I."/>
            <person name="Sazanova A."/>
            <person name="Chirak E."/>
            <person name="Safronova V."/>
            <person name="Willems A."/>
        </authorList>
    </citation>
    <scope>NUCLEOTIDE SEQUENCE [LARGE SCALE GENOMIC DNA]</scope>
    <source>
        <strain evidence="9">CCBAU 03422</strain>
    </source>
</reference>
<sequence>MRFTETELNGAWLVEALPMSDERGSFARTFCVNEFQQHGLETKFVQHSVSHSVTKHTLRGMHLQTAPHAEVKVVSCIRGAIMDVIIDLRPHSPNYRRWAAYELSDCNNRQLYIPKGFAHGFQTLRDDAVVSYLISEFYNPQASTGVRWDDPAFAIDWPAEPTVLSDKDRAWPLLDTASA</sequence>
<evidence type="ECO:0000256" key="5">
    <source>
        <dbReference type="PIRSR" id="PIRSR600888-1"/>
    </source>
</evidence>
<dbReference type="Gene3D" id="2.60.120.10">
    <property type="entry name" value="Jelly Rolls"/>
    <property type="match status" value="1"/>
</dbReference>
<comment type="pathway">
    <text evidence="7">Carbohydrate biosynthesis; dTDP-L-rhamnose biosynthesis.</text>
</comment>
<dbReference type="PANTHER" id="PTHR21047:SF2">
    <property type="entry name" value="THYMIDINE DIPHOSPHO-4-KETO-RHAMNOSE 3,5-EPIMERASE"/>
    <property type="match status" value="1"/>
</dbReference>
<dbReference type="Proteomes" id="UP000241764">
    <property type="component" value="Unassembled WGS sequence"/>
</dbReference>
<dbReference type="RefSeq" id="WP_106667426.1">
    <property type="nucleotide sequence ID" value="NZ_PGGM01000020.1"/>
</dbReference>
<evidence type="ECO:0000256" key="6">
    <source>
        <dbReference type="PIRSR" id="PIRSR600888-3"/>
    </source>
</evidence>
<dbReference type="EC" id="5.1.3.13" evidence="3 7"/>
<dbReference type="OrthoDB" id="9800680at2"/>
<dbReference type="AlphaFoldDB" id="A0A2P7ASW7"/>
<comment type="caution">
    <text evidence="8">The sequence shown here is derived from an EMBL/GenBank/DDBJ whole genome shotgun (WGS) entry which is preliminary data.</text>
</comment>
<gene>
    <name evidence="8" type="primary">rfbC</name>
    <name evidence="8" type="ORF">CU103_28575</name>
</gene>
<feature type="active site" description="Proton acceptor" evidence="5">
    <location>
        <position position="62"/>
    </location>
</feature>
<dbReference type="GO" id="GO:0008830">
    <property type="term" value="F:dTDP-4-dehydrorhamnose 3,5-epimerase activity"/>
    <property type="evidence" value="ECO:0007669"/>
    <property type="project" value="UniProtKB-UniRule"/>
</dbReference>
<dbReference type="InterPro" id="IPR011051">
    <property type="entry name" value="RmlC_Cupin_sf"/>
</dbReference>
<keyword evidence="9" id="KW-1185">Reference proteome</keyword>
<evidence type="ECO:0000256" key="2">
    <source>
        <dbReference type="ARBA" id="ARBA00001997"/>
    </source>
</evidence>
<name>A0A2P7ASW7_9HYPH</name>
<dbReference type="EMBL" id="PGGM01000020">
    <property type="protein sequence ID" value="PSH57318.1"/>
    <property type="molecule type" value="Genomic_DNA"/>
</dbReference>
<feature type="active site" description="Proton donor" evidence="5">
    <location>
        <position position="132"/>
    </location>
</feature>
<dbReference type="GO" id="GO:0019305">
    <property type="term" value="P:dTDP-rhamnose biosynthetic process"/>
    <property type="evidence" value="ECO:0007669"/>
    <property type="project" value="UniProtKB-UniRule"/>
</dbReference>